<organism evidence="23 24">
    <name type="scientific">Cephus cinctus</name>
    <name type="common">Wheat stem sawfly</name>
    <dbReference type="NCBI Taxonomy" id="211228"/>
    <lineage>
        <taxon>Eukaryota</taxon>
        <taxon>Metazoa</taxon>
        <taxon>Ecdysozoa</taxon>
        <taxon>Arthropoda</taxon>
        <taxon>Hexapoda</taxon>
        <taxon>Insecta</taxon>
        <taxon>Pterygota</taxon>
        <taxon>Neoptera</taxon>
        <taxon>Endopterygota</taxon>
        <taxon>Hymenoptera</taxon>
        <taxon>Cephoidea</taxon>
        <taxon>Cephidae</taxon>
        <taxon>Cephus</taxon>
    </lineage>
</organism>
<evidence type="ECO:0000256" key="5">
    <source>
        <dbReference type="ARBA" id="ARBA00009195"/>
    </source>
</evidence>
<feature type="transmembrane region" description="Helical" evidence="19">
    <location>
        <begin position="432"/>
        <end position="452"/>
    </location>
</feature>
<dbReference type="PROSITE" id="PS50939">
    <property type="entry name" value="CYTOCHROME_B561"/>
    <property type="match status" value="1"/>
</dbReference>
<dbReference type="InterPro" id="IPR042307">
    <property type="entry name" value="Reeler_sf"/>
</dbReference>
<accession>A0AAJ7W2J0</accession>
<dbReference type="PANTHER" id="PTHR45828">
    <property type="entry name" value="CYTOCHROME B561/FERRIC REDUCTASE TRANSMEMBRANE"/>
    <property type="match status" value="1"/>
</dbReference>
<evidence type="ECO:0000256" key="9">
    <source>
        <dbReference type="ARBA" id="ARBA00022588"/>
    </source>
</evidence>
<keyword evidence="23" id="KW-1185">Reference proteome</keyword>
<evidence type="ECO:0000256" key="10">
    <source>
        <dbReference type="ARBA" id="ARBA00022692"/>
    </source>
</evidence>
<dbReference type="Gene3D" id="2.60.40.4060">
    <property type="entry name" value="Reeler domain"/>
    <property type="match status" value="1"/>
</dbReference>
<dbReference type="InterPro" id="IPR002861">
    <property type="entry name" value="Reeler_dom"/>
</dbReference>
<evidence type="ECO:0000256" key="2">
    <source>
        <dbReference type="ARBA" id="ARBA00004141"/>
    </source>
</evidence>
<feature type="transmembrane region" description="Helical" evidence="19">
    <location>
        <begin position="499"/>
        <end position="521"/>
    </location>
</feature>
<evidence type="ECO:0000256" key="1">
    <source>
        <dbReference type="ARBA" id="ARBA00001970"/>
    </source>
</evidence>
<evidence type="ECO:0000256" key="3">
    <source>
        <dbReference type="ARBA" id="ARBA00004613"/>
    </source>
</evidence>
<dbReference type="SMART" id="SM00665">
    <property type="entry name" value="B561"/>
    <property type="match status" value="1"/>
</dbReference>
<evidence type="ECO:0000256" key="11">
    <source>
        <dbReference type="ARBA" id="ARBA00022729"/>
    </source>
</evidence>
<sequence>MFMLRYGGKCIIAESRINILPSCSVDTVLYPGGKRTIVGNVTLISEIVDFSHQRMIPTVILLVLCLGSVLGLPDGAPNGICSTLMPRHPGTVAQTSTPPYQVLPAAGQGRVRLILGSPQGLAYEGFMILARDLETGEYVGEFANLPESARHMECLDGVKNGVTHIDKRKKQNLEFDWEAPPYYEGTIIFNSTFAQDYSTYWVGVESPRITVLKRSIDILTAPTPTTTPRTSTPPYYSPTVKTTVNVAENPLYDGCGTTKNCFGAPDGCVEEKNCDAIVTVLVRGERYLFELQAQGSKYVAVGLSDDRKMGEDSVVECVDTAGKIGLHMSWNSGKTNSRRSTPEDAVRLESSFTQDGIIGCKFWRDKMTVVQGREYDLVNTPYNLLVAAGRSASTNGVGFHDVAYSASPEAKLLSDVSGFGATSDVLIRVHGALMLASWIGTASIGILLARYYKQTWVNSQLCGKDQWFAWHRFFMILTWSMTIIAFVIIFVEIGEWSSATIHASLGLVTTILCFVQPFMAALRPHPGTARRPLFNWAHWFVGNAAHICGIIAIFFAVRLNKAKLPEWVEWILVAYVVFHVCTHLFLTFAGCSSDRQANKRVNSFPMKDIHARGSMSHPDVRGDAPYSGMRKLVFGVYFVVIVCFAVALIVINVFAPIEKTWQSLVNATSNY</sequence>
<feature type="transmembrane region" description="Helical" evidence="19">
    <location>
        <begin position="632"/>
        <end position="655"/>
    </location>
</feature>
<dbReference type="GO" id="GO:0016020">
    <property type="term" value="C:membrane"/>
    <property type="evidence" value="ECO:0007669"/>
    <property type="project" value="UniProtKB-SubCell"/>
</dbReference>
<feature type="transmembrane region" description="Helical" evidence="19">
    <location>
        <begin position="473"/>
        <end position="493"/>
    </location>
</feature>
<evidence type="ECO:0000256" key="13">
    <source>
        <dbReference type="ARBA" id="ARBA00022982"/>
    </source>
</evidence>
<evidence type="ECO:0000256" key="4">
    <source>
        <dbReference type="ARBA" id="ARBA00008501"/>
    </source>
</evidence>
<evidence type="ECO:0000259" key="22">
    <source>
        <dbReference type="PROSITE" id="PS51019"/>
    </source>
</evidence>
<dbReference type="AlphaFoldDB" id="A0AAJ7W2J0"/>
<dbReference type="InterPro" id="IPR005018">
    <property type="entry name" value="DOMON_domain"/>
</dbReference>
<evidence type="ECO:0000256" key="12">
    <source>
        <dbReference type="ARBA" id="ARBA00022859"/>
    </source>
</evidence>
<evidence type="ECO:0000256" key="18">
    <source>
        <dbReference type="ARBA" id="ARBA00023180"/>
    </source>
</evidence>
<keyword evidence="11" id="KW-0732">Signal</keyword>
<evidence type="ECO:0000256" key="6">
    <source>
        <dbReference type="ARBA" id="ARBA00022448"/>
    </source>
</evidence>
<evidence type="ECO:0000256" key="14">
    <source>
        <dbReference type="ARBA" id="ARBA00022989"/>
    </source>
</evidence>
<evidence type="ECO:0000313" key="23">
    <source>
        <dbReference type="Proteomes" id="UP000694920"/>
    </source>
</evidence>
<keyword evidence="16" id="KW-0044">Antibiotic</keyword>
<keyword evidence="8" id="KW-0929">Antimicrobial</keyword>
<dbReference type="PANTHER" id="PTHR45828:SF9">
    <property type="entry name" value="CELL WALL INTEGRITY AND STRESS RESPONSE COMPONENT 4-LIKE-RELATED"/>
    <property type="match status" value="1"/>
</dbReference>
<dbReference type="GO" id="GO:0042742">
    <property type="term" value="P:defense response to bacterium"/>
    <property type="evidence" value="ECO:0007669"/>
    <property type="project" value="UniProtKB-KW"/>
</dbReference>
<keyword evidence="7" id="KW-0964">Secreted</keyword>
<evidence type="ECO:0000256" key="17">
    <source>
        <dbReference type="ARBA" id="ARBA00023136"/>
    </source>
</evidence>
<dbReference type="PROSITE" id="PS50836">
    <property type="entry name" value="DOMON"/>
    <property type="match status" value="1"/>
</dbReference>
<comment type="subcellular location">
    <subcellularLocation>
        <location evidence="2">Membrane</location>
        <topology evidence="2">Multi-pass membrane protein</topology>
    </subcellularLocation>
    <subcellularLocation>
        <location evidence="3">Secreted</location>
    </subcellularLocation>
</comment>
<feature type="domain" description="Reelin" evidence="22">
    <location>
        <begin position="58"/>
        <end position="224"/>
    </location>
</feature>
<keyword evidence="10 19" id="KW-0812">Transmembrane</keyword>
<keyword evidence="14 19" id="KW-1133">Transmembrane helix</keyword>
<dbReference type="Pfam" id="PF03351">
    <property type="entry name" value="DOMON"/>
    <property type="match status" value="1"/>
</dbReference>
<comment type="similarity">
    <text evidence="5">Belongs to the FRRS1 family.</text>
</comment>
<dbReference type="GO" id="GO:0045087">
    <property type="term" value="P:innate immune response"/>
    <property type="evidence" value="ECO:0007669"/>
    <property type="project" value="UniProtKB-KW"/>
</dbReference>
<keyword evidence="17 19" id="KW-0472">Membrane</keyword>
<dbReference type="CDD" id="cd08760">
    <property type="entry name" value="Cyt_b561_FRRS1_like"/>
    <property type="match status" value="1"/>
</dbReference>
<dbReference type="GeneID" id="107269109"/>
<dbReference type="Proteomes" id="UP000694920">
    <property type="component" value="Unplaced"/>
</dbReference>
<feature type="domain" description="DOMON" evidence="20">
    <location>
        <begin position="274"/>
        <end position="389"/>
    </location>
</feature>
<feature type="transmembrane region" description="Helical" evidence="19">
    <location>
        <begin position="567"/>
        <end position="590"/>
    </location>
</feature>
<dbReference type="CDD" id="cd08544">
    <property type="entry name" value="Reeler"/>
    <property type="match status" value="1"/>
</dbReference>
<dbReference type="InterPro" id="IPR006593">
    <property type="entry name" value="Cyt_b561/ferric_Rdtase_TM"/>
</dbReference>
<evidence type="ECO:0000256" key="8">
    <source>
        <dbReference type="ARBA" id="ARBA00022529"/>
    </source>
</evidence>
<feature type="transmembrane region" description="Helical" evidence="19">
    <location>
        <begin position="533"/>
        <end position="555"/>
    </location>
</feature>
<keyword evidence="13" id="KW-0249">Electron transport</keyword>
<evidence type="ECO:0000256" key="19">
    <source>
        <dbReference type="SAM" id="Phobius"/>
    </source>
</evidence>
<dbReference type="CDD" id="cd09628">
    <property type="entry name" value="DOMON_SDR_2_like"/>
    <property type="match status" value="1"/>
</dbReference>
<feature type="domain" description="Cytochrome b561" evidence="21">
    <location>
        <begin position="393"/>
        <end position="592"/>
    </location>
</feature>
<dbReference type="GO" id="GO:0005576">
    <property type="term" value="C:extracellular region"/>
    <property type="evidence" value="ECO:0007669"/>
    <property type="project" value="UniProtKB-SubCell"/>
</dbReference>
<dbReference type="Pfam" id="PF02014">
    <property type="entry name" value="Reeler"/>
    <property type="match status" value="1"/>
</dbReference>
<gene>
    <name evidence="24" type="primary">LOC107269109</name>
</gene>
<comment type="cofactor">
    <cofactor evidence="1">
        <name>heme b</name>
        <dbReference type="ChEBI" id="CHEBI:60344"/>
    </cofactor>
</comment>
<dbReference type="SMART" id="SM00664">
    <property type="entry name" value="DoH"/>
    <property type="match status" value="1"/>
</dbReference>
<evidence type="ECO:0000256" key="15">
    <source>
        <dbReference type="ARBA" id="ARBA00023004"/>
    </source>
</evidence>
<dbReference type="PROSITE" id="PS51019">
    <property type="entry name" value="REELIN"/>
    <property type="match status" value="1"/>
</dbReference>
<comment type="similarity">
    <text evidence="4">Belongs to the insect defense protein family.</text>
</comment>
<evidence type="ECO:0000259" key="20">
    <source>
        <dbReference type="PROSITE" id="PS50836"/>
    </source>
</evidence>
<keyword evidence="6" id="KW-0813">Transport</keyword>
<protein>
    <submittedName>
        <fullName evidence="24">Ferric-chelate reductase 1 homolog isoform X1</fullName>
    </submittedName>
</protein>
<reference evidence="24" key="1">
    <citation type="submission" date="2025-08" db="UniProtKB">
        <authorList>
            <consortium name="RefSeq"/>
        </authorList>
    </citation>
    <scope>IDENTIFICATION</scope>
</reference>
<evidence type="ECO:0000256" key="16">
    <source>
        <dbReference type="ARBA" id="ARBA00023022"/>
    </source>
</evidence>
<keyword evidence="12" id="KW-0391">Immunity</keyword>
<keyword evidence="9" id="KW-0399">Innate immunity</keyword>
<evidence type="ECO:0000259" key="21">
    <source>
        <dbReference type="PROSITE" id="PS50939"/>
    </source>
</evidence>
<dbReference type="InterPro" id="IPR051237">
    <property type="entry name" value="Ferric-chelate_Red/DefProt"/>
</dbReference>
<evidence type="ECO:0000313" key="24">
    <source>
        <dbReference type="RefSeq" id="XP_024942139.1"/>
    </source>
</evidence>
<keyword evidence="18" id="KW-0325">Glycoprotein</keyword>
<dbReference type="Gene3D" id="1.20.120.1770">
    <property type="match status" value="1"/>
</dbReference>
<name>A0AAJ7W2J0_CEPCN</name>
<evidence type="ECO:0000256" key="7">
    <source>
        <dbReference type="ARBA" id="ARBA00022525"/>
    </source>
</evidence>
<keyword evidence="15" id="KW-0408">Iron</keyword>
<proteinExistence type="inferred from homology"/>
<dbReference type="RefSeq" id="XP_024942139.1">
    <property type="nucleotide sequence ID" value="XM_025086371.1"/>
</dbReference>